<feature type="transmembrane region" description="Helical" evidence="7">
    <location>
        <begin position="21"/>
        <end position="43"/>
    </location>
</feature>
<dbReference type="Proteomes" id="UP001642483">
    <property type="component" value="Unassembled WGS sequence"/>
</dbReference>
<dbReference type="PANTHER" id="PTHR11984:SF53">
    <property type="entry name" value="GAP JUNCTION PROTEIN"/>
    <property type="match status" value="1"/>
</dbReference>
<protein>
    <submittedName>
        <fullName evidence="10">Uncharacterized protein</fullName>
    </submittedName>
</protein>
<dbReference type="InterPro" id="IPR038359">
    <property type="entry name" value="Connexin_N_sf"/>
</dbReference>
<evidence type="ECO:0000256" key="5">
    <source>
        <dbReference type="ARBA" id="ARBA00023136"/>
    </source>
</evidence>
<comment type="caution">
    <text evidence="10">The sequence shown here is derived from an EMBL/GenBank/DDBJ whole genome shotgun (WGS) entry which is preliminary data.</text>
</comment>
<dbReference type="PRINTS" id="PR00206">
    <property type="entry name" value="CONNEXIN"/>
</dbReference>
<feature type="domain" description="Connexin N-terminal" evidence="8">
    <location>
        <begin position="41"/>
        <end position="74"/>
    </location>
</feature>
<reference evidence="10 11" key="1">
    <citation type="submission" date="2024-02" db="EMBL/GenBank/DDBJ databases">
        <authorList>
            <person name="Daric V."/>
            <person name="Darras S."/>
        </authorList>
    </citation>
    <scope>NUCLEOTIDE SEQUENCE [LARGE SCALE GENOMIC DNA]</scope>
</reference>
<evidence type="ECO:0000256" key="2">
    <source>
        <dbReference type="ARBA" id="ARBA00022475"/>
    </source>
</evidence>
<dbReference type="Pfam" id="PF00029">
    <property type="entry name" value="Connexin"/>
    <property type="match status" value="2"/>
</dbReference>
<keyword evidence="11" id="KW-1185">Reference proteome</keyword>
<organism evidence="10 11">
    <name type="scientific">Clavelina lepadiformis</name>
    <name type="common">Light-bulb sea squirt</name>
    <name type="synonym">Ascidia lepadiformis</name>
    <dbReference type="NCBI Taxonomy" id="159417"/>
    <lineage>
        <taxon>Eukaryota</taxon>
        <taxon>Metazoa</taxon>
        <taxon>Chordata</taxon>
        <taxon>Tunicata</taxon>
        <taxon>Ascidiacea</taxon>
        <taxon>Aplousobranchia</taxon>
        <taxon>Clavelinidae</taxon>
        <taxon>Clavelina</taxon>
    </lineage>
</organism>
<accession>A0ABP0FKM7</accession>
<dbReference type="PANTHER" id="PTHR11984">
    <property type="entry name" value="CONNEXIN"/>
    <property type="match status" value="1"/>
</dbReference>
<dbReference type="SMART" id="SM01089">
    <property type="entry name" value="Connexin_CCC"/>
    <property type="match status" value="1"/>
</dbReference>
<keyword evidence="3 7" id="KW-0812">Transmembrane</keyword>
<sequence>MWSLLEKLSEQATKYSTILGQFWYLLVFLFRLIVVVTVGGAVYGDEQSAFLCSTKIVGCENMCYNEFAKISHIRFWAFQLLAVTAPTVLFHFAASYFSGEIQKLKVSENQLKMLEDGELHSKRDNSINEKDIMKMAKRKKSVGQVKVRRVYSGNELKEVPYTDKIRAYYFVSVVARIALEGLFIYFGYILFYNENPSSNAFSFIWLKVPASYHCKGDMDSDVFAACAEHLKPNYSDRSTSGFVPCFVSRPFAKTIFIRYMSVLAASCFVISVLELIYLILRNLWKSAPKKPRKFNRFLPRPDPSFYSPDPSARAPLKSYEDHFYPSLAVPVRISASKETLINLNKKSRSKIDEDKDVASGNASVKSYV</sequence>
<keyword evidence="4 7" id="KW-1133">Transmembrane helix</keyword>
<dbReference type="EMBL" id="CAWYQH010000057">
    <property type="protein sequence ID" value="CAK8678990.1"/>
    <property type="molecule type" value="Genomic_DNA"/>
</dbReference>
<keyword evidence="5 7" id="KW-0472">Membrane</keyword>
<feature type="transmembrane region" description="Helical" evidence="7">
    <location>
        <begin position="75"/>
        <end position="97"/>
    </location>
</feature>
<feature type="transmembrane region" description="Helical" evidence="7">
    <location>
        <begin position="167"/>
        <end position="191"/>
    </location>
</feature>
<evidence type="ECO:0000259" key="8">
    <source>
        <dbReference type="SMART" id="SM00037"/>
    </source>
</evidence>
<evidence type="ECO:0000259" key="9">
    <source>
        <dbReference type="SMART" id="SM01089"/>
    </source>
</evidence>
<feature type="domain" description="Connexin cysteine-rich" evidence="9">
    <location>
        <begin position="179"/>
        <end position="278"/>
    </location>
</feature>
<evidence type="ECO:0000256" key="6">
    <source>
        <dbReference type="SAM" id="MobiDB-lite"/>
    </source>
</evidence>
<evidence type="ECO:0000313" key="11">
    <source>
        <dbReference type="Proteomes" id="UP001642483"/>
    </source>
</evidence>
<evidence type="ECO:0000313" key="10">
    <source>
        <dbReference type="EMBL" id="CAK8678990.1"/>
    </source>
</evidence>
<name>A0ABP0FKM7_CLALP</name>
<evidence type="ECO:0000256" key="4">
    <source>
        <dbReference type="ARBA" id="ARBA00022989"/>
    </source>
</evidence>
<comment type="subcellular location">
    <subcellularLocation>
        <location evidence="1">Cell membrane</location>
        <topology evidence="1">Multi-pass membrane protein</topology>
    </subcellularLocation>
</comment>
<dbReference type="Gene3D" id="1.20.1440.80">
    <property type="entry name" value="Gap junction channel protein cysteine-rich domain"/>
    <property type="match status" value="1"/>
</dbReference>
<evidence type="ECO:0000256" key="3">
    <source>
        <dbReference type="ARBA" id="ARBA00022692"/>
    </source>
</evidence>
<evidence type="ECO:0000256" key="1">
    <source>
        <dbReference type="ARBA" id="ARBA00004651"/>
    </source>
</evidence>
<dbReference type="InterPro" id="IPR019570">
    <property type="entry name" value="Connexin_CCC"/>
</dbReference>
<evidence type="ECO:0000256" key="7">
    <source>
        <dbReference type="SAM" id="Phobius"/>
    </source>
</evidence>
<gene>
    <name evidence="10" type="ORF">CVLEPA_LOCUS9257</name>
</gene>
<feature type="transmembrane region" description="Helical" evidence="7">
    <location>
        <begin position="256"/>
        <end position="280"/>
    </location>
</feature>
<feature type="region of interest" description="Disordered" evidence="6">
    <location>
        <begin position="349"/>
        <end position="368"/>
    </location>
</feature>
<dbReference type="InterPro" id="IPR013092">
    <property type="entry name" value="Connexin_N"/>
</dbReference>
<proteinExistence type="predicted"/>
<dbReference type="InterPro" id="IPR000500">
    <property type="entry name" value="Connexin"/>
</dbReference>
<keyword evidence="2" id="KW-1003">Cell membrane</keyword>
<dbReference type="SMART" id="SM00037">
    <property type="entry name" value="CNX"/>
    <property type="match status" value="1"/>
</dbReference>